<organism evidence="1 2">
    <name type="scientific">Flavobacterium litorale</name>
    <dbReference type="NCBI Taxonomy" id="2856519"/>
    <lineage>
        <taxon>Bacteria</taxon>
        <taxon>Pseudomonadati</taxon>
        <taxon>Bacteroidota</taxon>
        <taxon>Flavobacteriia</taxon>
        <taxon>Flavobacteriales</taxon>
        <taxon>Flavobacteriaceae</taxon>
        <taxon>Flavobacterium</taxon>
    </lineage>
</organism>
<accession>A0ABX8V6Z7</accession>
<keyword evidence="2" id="KW-1185">Reference proteome</keyword>
<dbReference type="Proteomes" id="UP000825381">
    <property type="component" value="Chromosome"/>
</dbReference>
<reference evidence="1 2" key="1">
    <citation type="submission" date="2021-07" db="EMBL/GenBank/DDBJ databases">
        <title>Flavobacterium WSW3-B6 sp.nov, isolated from seaweed.</title>
        <authorList>
            <person name="Muhammad N."/>
            <person name="Ho H."/>
            <person name="Lee Y.-J."/>
            <person name="Nguyen T."/>
            <person name="Ho J."/>
            <person name="Kim S.-G."/>
        </authorList>
    </citation>
    <scope>NUCLEOTIDE SEQUENCE [LARGE SCALE GENOMIC DNA]</scope>
    <source>
        <strain evidence="1 2">WSW3-B6</strain>
    </source>
</reference>
<dbReference type="RefSeq" id="WP_220640954.1">
    <property type="nucleotide sequence ID" value="NZ_CP080429.1"/>
</dbReference>
<protein>
    <submittedName>
        <fullName evidence="1">Uncharacterized protein</fullName>
    </submittedName>
</protein>
<proteinExistence type="predicted"/>
<dbReference type="EMBL" id="CP080429">
    <property type="protein sequence ID" value="QYJ68614.1"/>
    <property type="molecule type" value="Genomic_DNA"/>
</dbReference>
<name>A0ABX8V6Z7_9FLAO</name>
<gene>
    <name evidence="1" type="ORF">K1I41_01675</name>
</gene>
<evidence type="ECO:0000313" key="1">
    <source>
        <dbReference type="EMBL" id="QYJ68614.1"/>
    </source>
</evidence>
<evidence type="ECO:0000313" key="2">
    <source>
        <dbReference type="Proteomes" id="UP000825381"/>
    </source>
</evidence>
<sequence>MKENDKKIMKDADKSLIPAATGELILSKDKKRIEVDLKLKVSDLQFTYTGYSYVVEANGFKGIVFSYYHTGNPSTCDYKPINHSSPQIPVKETVNHPSFVNLSDKDKEVRIMLLNEEDEQQFTDMEDYFIKYLTTFEYRSVTSQDFDDYNDEWNNNNPTRAVNIDCSDKPIIVPRFTKDGGVLTLKFRR</sequence>